<gene>
    <name evidence="1" type="ORF">BV25DRAFT_1901453</name>
</gene>
<comment type="caution">
    <text evidence="1">The sequence shown here is derived from an EMBL/GenBank/DDBJ whole genome shotgun (WGS) entry which is preliminary data.</text>
</comment>
<dbReference type="Proteomes" id="UP000814140">
    <property type="component" value="Unassembled WGS sequence"/>
</dbReference>
<proteinExistence type="predicted"/>
<evidence type="ECO:0000313" key="1">
    <source>
        <dbReference type="EMBL" id="KAI0059720.1"/>
    </source>
</evidence>
<reference evidence="1" key="2">
    <citation type="journal article" date="2022" name="New Phytol.">
        <title>Evolutionary transition to the ectomycorrhizal habit in the genomes of a hyperdiverse lineage of mushroom-forming fungi.</title>
        <authorList>
            <person name="Looney B."/>
            <person name="Miyauchi S."/>
            <person name="Morin E."/>
            <person name="Drula E."/>
            <person name="Courty P.E."/>
            <person name="Kohler A."/>
            <person name="Kuo A."/>
            <person name="LaButti K."/>
            <person name="Pangilinan J."/>
            <person name="Lipzen A."/>
            <person name="Riley R."/>
            <person name="Andreopoulos W."/>
            <person name="He G."/>
            <person name="Johnson J."/>
            <person name="Nolan M."/>
            <person name="Tritt A."/>
            <person name="Barry K.W."/>
            <person name="Grigoriev I.V."/>
            <person name="Nagy L.G."/>
            <person name="Hibbett D."/>
            <person name="Henrissat B."/>
            <person name="Matheny P.B."/>
            <person name="Labbe J."/>
            <person name="Martin F.M."/>
        </authorList>
    </citation>
    <scope>NUCLEOTIDE SEQUENCE</scope>
    <source>
        <strain evidence="1">HHB10654</strain>
    </source>
</reference>
<name>A0ACB8STF3_9AGAM</name>
<reference evidence="1" key="1">
    <citation type="submission" date="2021-03" db="EMBL/GenBank/DDBJ databases">
        <authorList>
            <consortium name="DOE Joint Genome Institute"/>
            <person name="Ahrendt S."/>
            <person name="Looney B.P."/>
            <person name="Miyauchi S."/>
            <person name="Morin E."/>
            <person name="Drula E."/>
            <person name="Courty P.E."/>
            <person name="Chicoki N."/>
            <person name="Fauchery L."/>
            <person name="Kohler A."/>
            <person name="Kuo A."/>
            <person name="Labutti K."/>
            <person name="Pangilinan J."/>
            <person name="Lipzen A."/>
            <person name="Riley R."/>
            <person name="Andreopoulos W."/>
            <person name="He G."/>
            <person name="Johnson J."/>
            <person name="Barry K.W."/>
            <person name="Grigoriev I.V."/>
            <person name="Nagy L."/>
            <person name="Hibbett D."/>
            <person name="Henrissat B."/>
            <person name="Matheny P.B."/>
            <person name="Labbe J."/>
            <person name="Martin F."/>
        </authorList>
    </citation>
    <scope>NUCLEOTIDE SEQUENCE</scope>
    <source>
        <strain evidence="1">HHB10654</strain>
    </source>
</reference>
<dbReference type="EMBL" id="MU277224">
    <property type="protein sequence ID" value="KAI0059720.1"/>
    <property type="molecule type" value="Genomic_DNA"/>
</dbReference>
<accession>A0ACB8STF3</accession>
<organism evidence="1 2">
    <name type="scientific">Artomyces pyxidatus</name>
    <dbReference type="NCBI Taxonomy" id="48021"/>
    <lineage>
        <taxon>Eukaryota</taxon>
        <taxon>Fungi</taxon>
        <taxon>Dikarya</taxon>
        <taxon>Basidiomycota</taxon>
        <taxon>Agaricomycotina</taxon>
        <taxon>Agaricomycetes</taxon>
        <taxon>Russulales</taxon>
        <taxon>Auriscalpiaceae</taxon>
        <taxon>Artomyces</taxon>
    </lineage>
</organism>
<protein>
    <submittedName>
        <fullName evidence="1">Uncharacterized protein</fullName>
    </submittedName>
</protein>
<sequence length="160" mass="17301">MDAFSNTPLFVDVDEANPSSSIPLDFDGVSNPVSSTPVTPYLVFFTSYVLAITHRLCTPQISTSSSFAATRNLQQENQQSVHKLRDSCLPNDEQKETMMGLDGPGSMKAGGWRGARSWAVTKETAMDVLDMRTRGTGHLQAQEIAHVDASCSLPPEAQGP</sequence>
<keyword evidence="2" id="KW-1185">Reference proteome</keyword>
<evidence type="ECO:0000313" key="2">
    <source>
        <dbReference type="Proteomes" id="UP000814140"/>
    </source>
</evidence>